<feature type="region of interest" description="Disordered" evidence="2">
    <location>
        <begin position="378"/>
        <end position="415"/>
    </location>
</feature>
<dbReference type="SUPFAM" id="SSF52540">
    <property type="entry name" value="P-loop containing nucleoside triphosphate hydrolases"/>
    <property type="match status" value="1"/>
</dbReference>
<dbReference type="InterPro" id="IPR003593">
    <property type="entry name" value="AAA+_ATPase"/>
</dbReference>
<organism evidence="4 5">
    <name type="scientific">Deinococcus aetherius</name>
    <dbReference type="NCBI Taxonomy" id="200252"/>
    <lineage>
        <taxon>Bacteria</taxon>
        <taxon>Thermotogati</taxon>
        <taxon>Deinococcota</taxon>
        <taxon>Deinococci</taxon>
        <taxon>Deinococcales</taxon>
        <taxon>Deinococcaceae</taxon>
        <taxon>Deinococcus</taxon>
    </lineage>
</organism>
<evidence type="ECO:0000256" key="2">
    <source>
        <dbReference type="SAM" id="MobiDB-lite"/>
    </source>
</evidence>
<evidence type="ECO:0000313" key="5">
    <source>
        <dbReference type="Proteomes" id="UP001064971"/>
    </source>
</evidence>
<dbReference type="InterPro" id="IPR050921">
    <property type="entry name" value="T4SS_GSP_E_ATPase"/>
</dbReference>
<feature type="domain" description="Bacterial type II secretion system protein E" evidence="3">
    <location>
        <begin position="199"/>
        <end position="213"/>
    </location>
</feature>
<dbReference type="PANTHER" id="PTHR30486:SF16">
    <property type="entry name" value="TWITCHING MOTILITY PROTEIN PILT"/>
    <property type="match status" value="1"/>
</dbReference>
<dbReference type="Gene3D" id="3.30.450.90">
    <property type="match status" value="1"/>
</dbReference>
<gene>
    <name evidence="4" type="ORF">DAETH_01890</name>
</gene>
<dbReference type="Proteomes" id="UP001064971">
    <property type="component" value="Chromosome"/>
</dbReference>
<dbReference type="RefSeq" id="WP_264776093.1">
    <property type="nucleotide sequence ID" value="NZ_AP026560.1"/>
</dbReference>
<dbReference type="InterPro" id="IPR001482">
    <property type="entry name" value="T2SS/T4SS_dom"/>
</dbReference>
<comment type="similarity">
    <text evidence="1">Belongs to the GSP E family.</text>
</comment>
<dbReference type="EMBL" id="AP026560">
    <property type="protein sequence ID" value="BDP40220.1"/>
    <property type="molecule type" value="Genomic_DNA"/>
</dbReference>
<reference evidence="4" key="1">
    <citation type="submission" date="2022-07" db="EMBL/GenBank/DDBJ databases">
        <title>Complete Genome Sequence of the Radioresistant Bacterium Deinococcus aetherius ST0316, Isolated from the Air Dust collected in Lower Stratosphere above Japan.</title>
        <authorList>
            <person name="Satoh K."/>
            <person name="Hagiwara K."/>
            <person name="Katsumata K."/>
            <person name="Kubo A."/>
            <person name="Yokobori S."/>
            <person name="Yamagishi A."/>
            <person name="Oono Y."/>
            <person name="Narumi I."/>
        </authorList>
    </citation>
    <scope>NUCLEOTIDE SEQUENCE</scope>
    <source>
        <strain evidence="4">ST0316</strain>
    </source>
</reference>
<evidence type="ECO:0000259" key="3">
    <source>
        <dbReference type="PROSITE" id="PS00662"/>
    </source>
</evidence>
<dbReference type="PROSITE" id="PS00662">
    <property type="entry name" value="T2SP_E"/>
    <property type="match status" value="1"/>
</dbReference>
<dbReference type="InterPro" id="IPR027417">
    <property type="entry name" value="P-loop_NTPase"/>
</dbReference>
<evidence type="ECO:0000313" key="4">
    <source>
        <dbReference type="EMBL" id="BDP40220.1"/>
    </source>
</evidence>
<sequence length="415" mass="44389">MTNPAPADITDILRVAAEKGASDVIITVGLPPQFKLQGVYDPQGFSELVPTQTRKLMYSMMNEKQQRTFEEKRELDFSFALGEKARFRVNAFMQRGNVGGVLRLIPTKIKTAQEMGLPQSIVELGLAPRGLVLVTGPTGSGKSTTLAAIIDHINQTKRAHIVTIEDPIEFMHTHKQSIVNQREVGADTMSFNAALRAALRQAPDVILVGEMRDYETIKAAVTAAETGHLVMGTLHTNSAPESIDRIVDVFPEEQQEQIRVQLAGNLVAVMTQQLLPKADGSGRILAYELLIANPAVRSLIREGKTFQIVSTMQTGAREGMVTMDAFLANLYRRRVITYDVGVERAVDPKEFARLANDPGAGTGAAAGYAPPAGGGAMPQGAGRAAANPTLSGVPTGRTVADAGFGTGGGKPYGRG</sequence>
<proteinExistence type="inferred from homology"/>
<dbReference type="Pfam" id="PF00437">
    <property type="entry name" value="T2SSE"/>
    <property type="match status" value="1"/>
</dbReference>
<dbReference type="SMART" id="SM00382">
    <property type="entry name" value="AAA"/>
    <property type="match status" value="1"/>
</dbReference>
<dbReference type="CDD" id="cd01131">
    <property type="entry name" value="PilT"/>
    <property type="match status" value="1"/>
</dbReference>
<dbReference type="PANTHER" id="PTHR30486">
    <property type="entry name" value="TWITCHING MOTILITY PROTEIN PILT"/>
    <property type="match status" value="1"/>
</dbReference>
<dbReference type="NCBIfam" id="TIGR01420">
    <property type="entry name" value="pilT_fam"/>
    <property type="match status" value="1"/>
</dbReference>
<keyword evidence="5" id="KW-1185">Reference proteome</keyword>
<dbReference type="Gene3D" id="3.40.50.300">
    <property type="entry name" value="P-loop containing nucleotide triphosphate hydrolases"/>
    <property type="match status" value="1"/>
</dbReference>
<protein>
    <submittedName>
        <fullName evidence="4">Twitching motility protein PilT</fullName>
    </submittedName>
</protein>
<accession>A0ABN6RA41</accession>
<feature type="compositionally biased region" description="Gly residues" evidence="2">
    <location>
        <begin position="404"/>
        <end position="415"/>
    </location>
</feature>
<dbReference type="InterPro" id="IPR006321">
    <property type="entry name" value="PilT/PilU"/>
</dbReference>
<name>A0ABN6RA41_9DEIO</name>
<evidence type="ECO:0000256" key="1">
    <source>
        <dbReference type="ARBA" id="ARBA00006611"/>
    </source>
</evidence>